<dbReference type="EMBL" id="JAABLM010000002">
    <property type="protein sequence ID" value="NBL63935.1"/>
    <property type="molecule type" value="Genomic_DNA"/>
</dbReference>
<gene>
    <name evidence="1" type="ORF">GV828_01835</name>
</gene>
<protein>
    <recommendedName>
        <fullName evidence="3">Addiction module protein</fullName>
    </recommendedName>
</protein>
<keyword evidence="2" id="KW-1185">Reference proteome</keyword>
<comment type="caution">
    <text evidence="1">The sequence shown here is derived from an EMBL/GenBank/DDBJ whole genome shotgun (WGS) entry which is preliminary data.</text>
</comment>
<accession>A0ABW9Z749</accession>
<name>A0ABW9Z749_9FLAO</name>
<dbReference type="RefSeq" id="WP_166535763.1">
    <property type="nucleotide sequence ID" value="NZ_JAABLM010000002.1"/>
</dbReference>
<proteinExistence type="predicted"/>
<reference evidence="2" key="1">
    <citation type="submission" date="2020-01" db="EMBL/GenBank/DDBJ databases">
        <title>Sphingomonas sp. strain CSW-10.</title>
        <authorList>
            <person name="Chen W.-M."/>
        </authorList>
    </citation>
    <scope>NUCLEOTIDE SEQUENCE [LARGE SCALE GENOMIC DNA]</scope>
    <source>
        <strain evidence="2">NST-5</strain>
    </source>
</reference>
<evidence type="ECO:0000313" key="2">
    <source>
        <dbReference type="Proteomes" id="UP000798602"/>
    </source>
</evidence>
<evidence type="ECO:0008006" key="3">
    <source>
        <dbReference type="Google" id="ProtNLM"/>
    </source>
</evidence>
<dbReference type="Proteomes" id="UP000798602">
    <property type="component" value="Unassembled WGS sequence"/>
</dbReference>
<sequence>METKILRKKLIKDFGKILEDESKLELLESVFDAIIKEDATSSIPESHYFKIEEERAKYLSNDNSGTSWGDFEKELNKKYGF</sequence>
<evidence type="ECO:0000313" key="1">
    <source>
        <dbReference type="EMBL" id="NBL63935.1"/>
    </source>
</evidence>
<organism evidence="1 2">
    <name type="scientific">Flavobacterium ichthyis</name>
    <dbReference type="NCBI Taxonomy" id="2698827"/>
    <lineage>
        <taxon>Bacteria</taxon>
        <taxon>Pseudomonadati</taxon>
        <taxon>Bacteroidota</taxon>
        <taxon>Flavobacteriia</taxon>
        <taxon>Flavobacteriales</taxon>
        <taxon>Flavobacteriaceae</taxon>
        <taxon>Flavobacterium</taxon>
    </lineage>
</organism>